<evidence type="ECO:0000313" key="7">
    <source>
        <dbReference type="EMBL" id="RAZ66466.1"/>
    </source>
</evidence>
<dbReference type="PANTHER" id="PTHR10010">
    <property type="entry name" value="SOLUTE CARRIER FAMILY 34 SODIUM PHOSPHATE , MEMBER 2-RELATED"/>
    <property type="match status" value="1"/>
</dbReference>
<feature type="transmembrane region" description="Helical" evidence="6">
    <location>
        <begin position="242"/>
        <end position="271"/>
    </location>
</feature>
<gene>
    <name evidence="7" type="ORF">DP119_13640</name>
</gene>
<evidence type="ECO:0000313" key="8">
    <source>
        <dbReference type="Proteomes" id="UP000251869"/>
    </source>
</evidence>
<dbReference type="NCBIfam" id="NF037997">
    <property type="entry name" value="Na_Pi_symport"/>
    <property type="match status" value="1"/>
</dbReference>
<protein>
    <submittedName>
        <fullName evidence="7">Na/Pi cotransporter family protein</fullName>
    </submittedName>
</protein>
<feature type="transmembrane region" description="Helical" evidence="6">
    <location>
        <begin position="109"/>
        <end position="127"/>
    </location>
</feature>
<dbReference type="RefSeq" id="WP_112233692.1">
    <property type="nucleotide sequence ID" value="NZ_QLZQ01000007.1"/>
</dbReference>
<evidence type="ECO:0000256" key="5">
    <source>
        <dbReference type="ARBA" id="ARBA00023136"/>
    </source>
</evidence>
<dbReference type="AlphaFoldDB" id="A0A365K1D2"/>
<name>A0A365K1D2_9BACL</name>
<dbReference type="EMBL" id="QLZQ01000007">
    <property type="protein sequence ID" value="RAZ66466.1"/>
    <property type="molecule type" value="Genomic_DNA"/>
</dbReference>
<feature type="transmembrane region" description="Helical" evidence="6">
    <location>
        <begin position="134"/>
        <end position="152"/>
    </location>
</feature>
<keyword evidence="5 6" id="KW-0472">Membrane</keyword>
<feature type="transmembrane region" description="Helical" evidence="6">
    <location>
        <begin position="158"/>
        <end position="176"/>
    </location>
</feature>
<dbReference type="Proteomes" id="UP000251869">
    <property type="component" value="Unassembled WGS sequence"/>
</dbReference>
<dbReference type="OrthoDB" id="9763003at2"/>
<keyword evidence="3 6" id="KW-0812">Transmembrane</keyword>
<dbReference type="PANTHER" id="PTHR10010:SF46">
    <property type="entry name" value="SODIUM-DEPENDENT PHOSPHATE TRANSPORT PROTEIN 2B"/>
    <property type="match status" value="1"/>
</dbReference>
<evidence type="ECO:0000256" key="6">
    <source>
        <dbReference type="SAM" id="Phobius"/>
    </source>
</evidence>
<keyword evidence="2" id="KW-1003">Cell membrane</keyword>
<feature type="transmembrane region" description="Helical" evidence="6">
    <location>
        <begin position="209"/>
        <end position="230"/>
    </location>
</feature>
<reference evidence="7 8" key="1">
    <citation type="submission" date="2018-06" db="EMBL/GenBank/DDBJ databases">
        <title>The draft genome sequences of strains SCU63 and S1.</title>
        <authorList>
            <person name="Gan L."/>
        </authorList>
    </citation>
    <scope>NUCLEOTIDE SEQUENCE [LARGE SCALE GENOMIC DNA]</scope>
    <source>
        <strain evidence="7 8">S1</strain>
    </source>
</reference>
<feature type="transmembrane region" description="Helical" evidence="6">
    <location>
        <begin position="36"/>
        <end position="58"/>
    </location>
</feature>
<feature type="transmembrane region" description="Helical" evidence="6">
    <location>
        <begin position="277"/>
        <end position="299"/>
    </location>
</feature>
<sequence>MGMLMAILGGIGLFLLGMQMMTGSLKELTGGFIKEWMHRFAGGTGRAIFSGAFITAIIQSSTAVTLLTIGFVSAGLLSFAQSVGIIMGANIGSTSTGWLVSLIGFKVDLQGWALPIVGFGVLLKTFLPEQNKAYGTGLAGFGLLFLGIGVLQEGMAELQHAVSFAGLTNIFLLVLIGTVMTIIMQSSSAAVATTLTALFSGVIEFEQAAYLVIGQNIGTTLTAILAAIGAGTAAKRAGLTHVLFNVGTAVLALMLTPQLLQATAAITVFIFDEFDAAFGIAIFHTLFNVLGVLVFALLIRPFIRLIEKIVPEKGNPFVQHLNPQVAKLPEVALEAVHQAIQLVLSELMQLMRMVLRDGTVDRRKVDILHGAAMEIRTFLDQIQSMPQEAFQRHVQILHTLDHVDRLLQVIEEPIGREAYQVHPGLTGRWMPLLDKAQTEMTEDEQLPELAKEFSSASGEMAAERKARRNEYYVRAAKNEAELATVLKKVDALLWFDRLIYHAWRAVARLEKAQRT</sequence>
<evidence type="ECO:0000256" key="2">
    <source>
        <dbReference type="ARBA" id="ARBA00022475"/>
    </source>
</evidence>
<comment type="subcellular location">
    <subcellularLocation>
        <location evidence="1">Cell membrane</location>
        <topology evidence="1">Multi-pass membrane protein</topology>
    </subcellularLocation>
</comment>
<keyword evidence="4 6" id="KW-1133">Transmembrane helix</keyword>
<proteinExistence type="predicted"/>
<evidence type="ECO:0000256" key="3">
    <source>
        <dbReference type="ARBA" id="ARBA00022692"/>
    </source>
</evidence>
<comment type="caution">
    <text evidence="7">The sequence shown here is derived from an EMBL/GenBank/DDBJ whole genome shotgun (WGS) entry which is preliminary data.</text>
</comment>
<keyword evidence="8" id="KW-1185">Reference proteome</keyword>
<evidence type="ECO:0000256" key="4">
    <source>
        <dbReference type="ARBA" id="ARBA00022989"/>
    </source>
</evidence>
<accession>A0A365K1D2</accession>
<evidence type="ECO:0000256" key="1">
    <source>
        <dbReference type="ARBA" id="ARBA00004651"/>
    </source>
</evidence>
<dbReference type="GO" id="GO:0005436">
    <property type="term" value="F:sodium:phosphate symporter activity"/>
    <property type="evidence" value="ECO:0007669"/>
    <property type="project" value="InterPro"/>
</dbReference>
<dbReference type="GO" id="GO:0044341">
    <property type="term" value="P:sodium-dependent phosphate transport"/>
    <property type="evidence" value="ECO:0007669"/>
    <property type="project" value="InterPro"/>
</dbReference>
<dbReference type="Pfam" id="PF02690">
    <property type="entry name" value="Na_Pi_cotrans"/>
    <property type="match status" value="2"/>
</dbReference>
<dbReference type="GO" id="GO:0005886">
    <property type="term" value="C:plasma membrane"/>
    <property type="evidence" value="ECO:0007669"/>
    <property type="project" value="UniProtKB-SubCell"/>
</dbReference>
<dbReference type="InterPro" id="IPR003841">
    <property type="entry name" value="Na/Pi_transpt"/>
</dbReference>
<organism evidence="7 8">
    <name type="scientific">Planococcus maitriensis</name>
    <dbReference type="NCBI Taxonomy" id="221799"/>
    <lineage>
        <taxon>Bacteria</taxon>
        <taxon>Bacillati</taxon>
        <taxon>Bacillota</taxon>
        <taxon>Bacilli</taxon>
        <taxon>Bacillales</taxon>
        <taxon>Caryophanaceae</taxon>
        <taxon>Planococcus</taxon>
    </lineage>
</organism>